<dbReference type="Proteomes" id="UP000008064">
    <property type="component" value="Unassembled WGS sequence"/>
</dbReference>
<evidence type="ECO:0000313" key="1">
    <source>
        <dbReference type="EMBL" id="EGO29766.1"/>
    </source>
</evidence>
<gene>
    <name evidence="1" type="ORF">SERLADRAFT_379172</name>
</gene>
<protein>
    <submittedName>
        <fullName evidence="1">Uncharacterized protein</fullName>
    </submittedName>
</protein>
<proteinExistence type="predicted"/>
<dbReference type="AlphaFoldDB" id="F8NIK4"/>
<dbReference type="GeneID" id="18810806"/>
<dbReference type="HOGENOM" id="CLU_3074502_0_0_1"/>
<dbReference type="KEGG" id="sla:SERLADRAFT_379172"/>
<accession>F8NIK4</accession>
<feature type="non-terminal residue" evidence="1">
    <location>
        <position position="53"/>
    </location>
</feature>
<dbReference type="RefSeq" id="XP_007314008.1">
    <property type="nucleotide sequence ID" value="XM_007313946.1"/>
</dbReference>
<sequence>MPSGHIAGTTRQWDSAEIGPAHHSMRVTMSAEATQDVIWSDGTCLMLPEGNSV</sequence>
<organism>
    <name type="scientific">Serpula lacrymans var. lacrymans (strain S7.9)</name>
    <name type="common">Dry rot fungus</name>
    <dbReference type="NCBI Taxonomy" id="578457"/>
    <lineage>
        <taxon>Eukaryota</taxon>
        <taxon>Fungi</taxon>
        <taxon>Dikarya</taxon>
        <taxon>Basidiomycota</taxon>
        <taxon>Agaricomycotina</taxon>
        <taxon>Agaricomycetes</taxon>
        <taxon>Agaricomycetidae</taxon>
        <taxon>Boletales</taxon>
        <taxon>Coniophorineae</taxon>
        <taxon>Serpulaceae</taxon>
        <taxon>Serpula</taxon>
    </lineage>
</organism>
<reference evidence="1" key="1">
    <citation type="submission" date="2011-04" db="EMBL/GenBank/DDBJ databases">
        <title>Evolution of plant cell wall degrading machinery underlies the functional diversity of forest fungi.</title>
        <authorList>
            <consortium name="US DOE Joint Genome Institute (JGI-PGF)"/>
            <person name="Eastwood D.C."/>
            <person name="Floudas D."/>
            <person name="Binder M."/>
            <person name="Majcherczyk A."/>
            <person name="Schneider P."/>
            <person name="Aerts A."/>
            <person name="Asiegbu F.O."/>
            <person name="Baker S.E."/>
            <person name="Barry K."/>
            <person name="Bendiksby M."/>
            <person name="Blumentritt M."/>
            <person name="Coutinho P.M."/>
            <person name="Cullen D."/>
            <person name="Cullen D."/>
            <person name="Gathman A."/>
            <person name="Goodell B."/>
            <person name="Henrissat B."/>
            <person name="Ihrmark K."/>
            <person name="Kauserud H."/>
            <person name="Kohler A."/>
            <person name="LaButti K."/>
            <person name="Lapidus A."/>
            <person name="Lavin J.L."/>
            <person name="Lee Y.-H."/>
            <person name="Lindquist E."/>
            <person name="Lilly W."/>
            <person name="Lucas S."/>
            <person name="Morin E."/>
            <person name="Murat C."/>
            <person name="Oguiza J.A."/>
            <person name="Park J."/>
            <person name="Pisabarro A.G."/>
            <person name="Riley R."/>
            <person name="Rosling A."/>
            <person name="Salamov A."/>
            <person name="Schmidt O."/>
            <person name="Schmutz J."/>
            <person name="Skrede I."/>
            <person name="Stenlid J."/>
            <person name="Wiebenga A."/>
            <person name="Xie X."/>
            <person name="Kues U."/>
            <person name="Hibbett D.S."/>
            <person name="Hoffmeister D."/>
            <person name="Hogberg N."/>
            <person name="Martin F."/>
            <person name="Grigoriev I.V."/>
            <person name="Watkinson S.C."/>
        </authorList>
    </citation>
    <scope>NUCLEOTIDE SEQUENCE</scope>
    <source>
        <strain evidence="1">S7.9</strain>
    </source>
</reference>
<dbReference type="EMBL" id="GL945429">
    <property type="protein sequence ID" value="EGO29766.1"/>
    <property type="molecule type" value="Genomic_DNA"/>
</dbReference>
<name>F8NIK4_SERL9</name>